<reference evidence="15 16" key="1">
    <citation type="submission" date="2024-09" db="EMBL/GenBank/DDBJ databases">
        <authorList>
            <person name="Sun Q."/>
            <person name="Mori K."/>
        </authorList>
    </citation>
    <scope>NUCLEOTIDE SEQUENCE [LARGE SCALE GENOMIC DNA]</scope>
    <source>
        <strain evidence="15 16">JCM 11683</strain>
    </source>
</reference>
<comment type="similarity">
    <text evidence="3">Belongs to the peptidase M1 family.</text>
</comment>
<evidence type="ECO:0000256" key="2">
    <source>
        <dbReference type="ARBA" id="ARBA00001947"/>
    </source>
</evidence>
<keyword evidence="10" id="KW-0482">Metalloprotease</keyword>
<sequence>MTPADSYTPDSGTSELSVEHYDLTLDYRIVPNRLAGHAQLRVRLRAQTSELALDLAGLRVTKATIDGARVRWRQHGRKLTLHARREYPRDALLNVEIAYSGNPEPAMGMWGDVGWEELEDGVLVAGQPNGAATWFPCNDHPSNKASYRISVLVESPYTVISNGRLVTTSRKAGRTRWVWESKAPLAPYLATVQIGQYERTELAPLGRPGPVPLTVACSRSMRQKAHRALAKQHNMMQVFSDWFGPYPFDHYGVVVTDDVLEIPLESQPLSILGPNHLEATWEAERLVAHELAHQWFGNSLTLGQWSDIWLNEGFACYAEWLWAEAAERGTADELARVHWNLLDSQPQNLVLADPGPADMFDDRIYKRGALTLHALRRRIGDESFRRLLQAWTQQYQHGHVSTEDFLRLAAEITGESISPIVDPWLYEEKLPRLPH</sequence>
<dbReference type="SUPFAM" id="SSF55486">
    <property type="entry name" value="Metalloproteases ('zincins'), catalytic domain"/>
    <property type="match status" value="1"/>
</dbReference>
<proteinExistence type="inferred from homology"/>
<evidence type="ECO:0000256" key="1">
    <source>
        <dbReference type="ARBA" id="ARBA00000098"/>
    </source>
</evidence>
<dbReference type="EC" id="3.4.11.2" evidence="4"/>
<evidence type="ECO:0000256" key="11">
    <source>
        <dbReference type="ARBA" id="ARBA00029811"/>
    </source>
</evidence>
<dbReference type="InterPro" id="IPR042097">
    <property type="entry name" value="Aminopeptidase_N-like_N_sf"/>
</dbReference>
<evidence type="ECO:0000313" key="15">
    <source>
        <dbReference type="EMBL" id="MFB9778036.1"/>
    </source>
</evidence>
<organism evidence="15 16">
    <name type="scientific">Brevibacterium otitidis</name>
    <dbReference type="NCBI Taxonomy" id="53364"/>
    <lineage>
        <taxon>Bacteria</taxon>
        <taxon>Bacillati</taxon>
        <taxon>Actinomycetota</taxon>
        <taxon>Actinomycetes</taxon>
        <taxon>Micrococcales</taxon>
        <taxon>Brevibacteriaceae</taxon>
        <taxon>Brevibacterium</taxon>
    </lineage>
</organism>
<evidence type="ECO:0000256" key="12">
    <source>
        <dbReference type="ARBA" id="ARBA00031533"/>
    </source>
</evidence>
<dbReference type="Gene3D" id="1.10.390.10">
    <property type="entry name" value="Neutral Protease Domain 2"/>
    <property type="match status" value="1"/>
</dbReference>
<keyword evidence="16" id="KW-1185">Reference proteome</keyword>
<dbReference type="InterPro" id="IPR050344">
    <property type="entry name" value="Peptidase_M1_aminopeptidases"/>
</dbReference>
<dbReference type="InterPro" id="IPR001930">
    <property type="entry name" value="Peptidase_M1"/>
</dbReference>
<evidence type="ECO:0000313" key="16">
    <source>
        <dbReference type="Proteomes" id="UP001589707"/>
    </source>
</evidence>
<dbReference type="EMBL" id="JBHMAU010000133">
    <property type="protein sequence ID" value="MFB9778036.1"/>
    <property type="molecule type" value="Genomic_DNA"/>
</dbReference>
<dbReference type="SUPFAM" id="SSF63737">
    <property type="entry name" value="Leukotriene A4 hydrolase N-terminal domain"/>
    <property type="match status" value="1"/>
</dbReference>
<evidence type="ECO:0000259" key="13">
    <source>
        <dbReference type="Pfam" id="PF01433"/>
    </source>
</evidence>
<dbReference type="Proteomes" id="UP001589707">
    <property type="component" value="Unassembled WGS sequence"/>
</dbReference>
<protein>
    <recommendedName>
        <fullName evidence="5">Aminopeptidase N</fullName>
        <ecNumber evidence="4">3.4.11.2</ecNumber>
    </recommendedName>
    <alternativeName>
        <fullName evidence="11">Alanine aminopeptidase</fullName>
    </alternativeName>
    <alternativeName>
        <fullName evidence="12">Lysyl aminopeptidase</fullName>
    </alternativeName>
</protein>
<dbReference type="Pfam" id="PF01433">
    <property type="entry name" value="Peptidase_M1"/>
    <property type="match status" value="1"/>
</dbReference>
<evidence type="ECO:0000259" key="14">
    <source>
        <dbReference type="Pfam" id="PF17900"/>
    </source>
</evidence>
<dbReference type="InterPro" id="IPR027268">
    <property type="entry name" value="Peptidase_M4/M1_CTD_sf"/>
</dbReference>
<evidence type="ECO:0000256" key="9">
    <source>
        <dbReference type="ARBA" id="ARBA00022833"/>
    </source>
</evidence>
<feature type="domain" description="Peptidase M1 membrane alanine aminopeptidase" evidence="13">
    <location>
        <begin position="228"/>
        <end position="424"/>
    </location>
</feature>
<gene>
    <name evidence="15" type="ORF">ACFFN1_16790</name>
</gene>
<dbReference type="Pfam" id="PF17900">
    <property type="entry name" value="Peptidase_M1_N"/>
    <property type="match status" value="1"/>
</dbReference>
<evidence type="ECO:0000256" key="10">
    <source>
        <dbReference type="ARBA" id="ARBA00023049"/>
    </source>
</evidence>
<dbReference type="InterPro" id="IPR045357">
    <property type="entry name" value="Aminopeptidase_N-like_N"/>
</dbReference>
<dbReference type="GO" id="GO:0004177">
    <property type="term" value="F:aminopeptidase activity"/>
    <property type="evidence" value="ECO:0007669"/>
    <property type="project" value="UniProtKB-KW"/>
</dbReference>
<dbReference type="PANTHER" id="PTHR11533">
    <property type="entry name" value="PROTEASE M1 ZINC METALLOPROTEASE"/>
    <property type="match status" value="1"/>
</dbReference>
<keyword evidence="6" id="KW-0645">Protease</keyword>
<name>A0ABV5X7J7_9MICO</name>
<accession>A0ABV5X7J7</accession>
<keyword evidence="15" id="KW-0031">Aminopeptidase</keyword>
<keyword evidence="7" id="KW-0479">Metal-binding</keyword>
<evidence type="ECO:0000256" key="5">
    <source>
        <dbReference type="ARBA" id="ARBA00015611"/>
    </source>
</evidence>
<dbReference type="PRINTS" id="PR00756">
    <property type="entry name" value="ALADIPTASE"/>
</dbReference>
<dbReference type="RefSeq" id="WP_376842048.1">
    <property type="nucleotide sequence ID" value="NZ_JBHMAU010000133.1"/>
</dbReference>
<comment type="caution">
    <text evidence="15">The sequence shown here is derived from an EMBL/GenBank/DDBJ whole genome shotgun (WGS) entry which is preliminary data.</text>
</comment>
<keyword evidence="9" id="KW-0862">Zinc</keyword>
<feature type="domain" description="Aminopeptidase N-like N-terminal" evidence="14">
    <location>
        <begin position="19"/>
        <end position="189"/>
    </location>
</feature>
<comment type="cofactor">
    <cofactor evidence="2">
        <name>Zn(2+)</name>
        <dbReference type="ChEBI" id="CHEBI:29105"/>
    </cofactor>
</comment>
<evidence type="ECO:0000256" key="6">
    <source>
        <dbReference type="ARBA" id="ARBA00022670"/>
    </source>
</evidence>
<evidence type="ECO:0000256" key="7">
    <source>
        <dbReference type="ARBA" id="ARBA00022723"/>
    </source>
</evidence>
<comment type="catalytic activity">
    <reaction evidence="1">
        <text>Release of an N-terminal amino acid, Xaa-|-Yaa- from a peptide, amide or arylamide. Xaa is preferably Ala, but may be most amino acids including Pro (slow action). When a terminal hydrophobic residue is followed by a prolyl residue, the two may be released as an intact Xaa-Pro dipeptide.</text>
        <dbReference type="EC" id="3.4.11.2"/>
    </reaction>
</comment>
<dbReference type="InterPro" id="IPR014782">
    <property type="entry name" value="Peptidase_M1_dom"/>
</dbReference>
<evidence type="ECO:0000256" key="4">
    <source>
        <dbReference type="ARBA" id="ARBA00012564"/>
    </source>
</evidence>
<dbReference type="CDD" id="cd09603">
    <property type="entry name" value="M1_APN_like"/>
    <property type="match status" value="1"/>
</dbReference>
<evidence type="ECO:0000256" key="8">
    <source>
        <dbReference type="ARBA" id="ARBA00022801"/>
    </source>
</evidence>
<evidence type="ECO:0000256" key="3">
    <source>
        <dbReference type="ARBA" id="ARBA00010136"/>
    </source>
</evidence>
<dbReference type="Gene3D" id="2.60.40.1730">
    <property type="entry name" value="tricorn interacting facor f3 domain"/>
    <property type="match status" value="1"/>
</dbReference>
<keyword evidence="8 15" id="KW-0378">Hydrolase</keyword>